<name>A0ABM9N8R8_9RICK</name>
<comment type="caution">
    <text evidence="2">The sequence shown here is derived from an EMBL/GenBank/DDBJ whole genome shotgun (WGS) entry which is preliminary data.</text>
</comment>
<gene>
    <name evidence="2" type="ORF">CAXC1_330099</name>
</gene>
<protein>
    <submittedName>
        <fullName evidence="2">Uncharacterized protein</fullName>
    </submittedName>
</protein>
<feature type="transmembrane region" description="Helical" evidence="1">
    <location>
        <begin position="12"/>
        <end position="30"/>
    </location>
</feature>
<sequence>MLIVYATAFTKGVAAVVLTAGAFAISVNFVDGVPALAGFVSLAGFV</sequence>
<keyword evidence="3" id="KW-1185">Reference proteome</keyword>
<dbReference type="Proteomes" id="UP001314181">
    <property type="component" value="Unassembled WGS sequence"/>
</dbReference>
<keyword evidence="1" id="KW-1133">Transmembrane helix</keyword>
<evidence type="ECO:0000313" key="2">
    <source>
        <dbReference type="EMBL" id="CAK8163339.1"/>
    </source>
</evidence>
<keyword evidence="1" id="KW-0812">Transmembrane</keyword>
<organism evidence="2 3">
    <name type="scientific">Candidatus Xenohaliotis californiensis</name>
    <dbReference type="NCBI Taxonomy" id="84677"/>
    <lineage>
        <taxon>Bacteria</taxon>
        <taxon>Pseudomonadati</taxon>
        <taxon>Pseudomonadota</taxon>
        <taxon>Alphaproteobacteria</taxon>
        <taxon>Rickettsiales</taxon>
        <taxon>Anaplasmataceae</taxon>
        <taxon>Candidatus Xenohaliotis</taxon>
    </lineage>
</organism>
<evidence type="ECO:0000256" key="1">
    <source>
        <dbReference type="SAM" id="Phobius"/>
    </source>
</evidence>
<evidence type="ECO:0000313" key="3">
    <source>
        <dbReference type="Proteomes" id="UP001314181"/>
    </source>
</evidence>
<proteinExistence type="predicted"/>
<dbReference type="EMBL" id="CAWVOK010000026">
    <property type="protein sequence ID" value="CAK8163339.1"/>
    <property type="molecule type" value="Genomic_DNA"/>
</dbReference>
<keyword evidence="1" id="KW-0472">Membrane</keyword>
<reference evidence="2 3" key="1">
    <citation type="submission" date="2024-01" db="EMBL/GenBank/DDBJ databases">
        <authorList>
            <person name="Kunselman E."/>
        </authorList>
    </citation>
    <scope>NUCLEOTIDE SEQUENCE [LARGE SCALE GENOMIC DNA]</scope>
    <source>
        <strain evidence="2">2 abalone samples</strain>
    </source>
</reference>
<accession>A0ABM9N8R8</accession>